<organism evidence="1 2">
    <name type="scientific">Candidatus Nomurabacteria bacterium RIFCSPHIGHO2_01_FULL_42_16</name>
    <dbReference type="NCBI Taxonomy" id="1801743"/>
    <lineage>
        <taxon>Bacteria</taxon>
        <taxon>Candidatus Nomuraibacteriota</taxon>
    </lineage>
</organism>
<comment type="caution">
    <text evidence="1">The sequence shown here is derived from an EMBL/GenBank/DDBJ whole genome shotgun (WGS) entry which is preliminary data.</text>
</comment>
<dbReference type="SUPFAM" id="SSF143011">
    <property type="entry name" value="RelE-like"/>
    <property type="match status" value="1"/>
</dbReference>
<evidence type="ECO:0000313" key="2">
    <source>
        <dbReference type="Proteomes" id="UP000178059"/>
    </source>
</evidence>
<evidence type="ECO:0000313" key="1">
    <source>
        <dbReference type="EMBL" id="OGI70515.1"/>
    </source>
</evidence>
<dbReference type="AlphaFoldDB" id="A0A1F6VM33"/>
<sequence>MNMKIAYHPDFKEKLNKFPKAIQNKFDKQVSFLLQNLRHPSLRAKKYDESSGLWQARVDGNVRFYFFIEKNTYSLINIRRHK</sequence>
<dbReference type="Gene3D" id="3.30.2310.20">
    <property type="entry name" value="RelE-like"/>
    <property type="match status" value="1"/>
</dbReference>
<dbReference type="InterPro" id="IPR035093">
    <property type="entry name" value="RelE/ParE_toxin_dom_sf"/>
</dbReference>
<accession>A0A1F6VM33</accession>
<gene>
    <name evidence="1" type="ORF">A2824_02205</name>
</gene>
<name>A0A1F6VM33_9BACT</name>
<dbReference type="Proteomes" id="UP000178059">
    <property type="component" value="Unassembled WGS sequence"/>
</dbReference>
<evidence type="ECO:0008006" key="3">
    <source>
        <dbReference type="Google" id="ProtNLM"/>
    </source>
</evidence>
<reference evidence="1 2" key="1">
    <citation type="journal article" date="2016" name="Nat. Commun.">
        <title>Thousands of microbial genomes shed light on interconnected biogeochemical processes in an aquifer system.</title>
        <authorList>
            <person name="Anantharaman K."/>
            <person name="Brown C.T."/>
            <person name="Hug L.A."/>
            <person name="Sharon I."/>
            <person name="Castelle C.J."/>
            <person name="Probst A.J."/>
            <person name="Thomas B.C."/>
            <person name="Singh A."/>
            <person name="Wilkins M.J."/>
            <person name="Karaoz U."/>
            <person name="Brodie E.L."/>
            <person name="Williams K.H."/>
            <person name="Hubbard S.S."/>
            <person name="Banfield J.F."/>
        </authorList>
    </citation>
    <scope>NUCLEOTIDE SEQUENCE [LARGE SCALE GENOMIC DNA]</scope>
</reference>
<proteinExistence type="predicted"/>
<dbReference type="STRING" id="1801743.A2824_02205"/>
<protein>
    <recommendedName>
        <fullName evidence="3">Type II toxin-antitoxin system mRNA interferase toxin, RelE/StbE family</fullName>
    </recommendedName>
</protein>
<dbReference type="EMBL" id="MFTT01000005">
    <property type="protein sequence ID" value="OGI70515.1"/>
    <property type="molecule type" value="Genomic_DNA"/>
</dbReference>